<name>A0A8E6EXW4_9BACT</name>
<gene>
    <name evidence="1" type="ORF">KIH39_23310</name>
</gene>
<evidence type="ECO:0000313" key="1">
    <source>
        <dbReference type="EMBL" id="QVL31736.1"/>
    </source>
</evidence>
<dbReference type="Proteomes" id="UP000676194">
    <property type="component" value="Chromosome"/>
</dbReference>
<dbReference type="PANTHER" id="PTHR12697">
    <property type="entry name" value="PBS LYASE HEAT-LIKE PROTEIN"/>
    <property type="match status" value="1"/>
</dbReference>
<dbReference type="InterPro" id="IPR004155">
    <property type="entry name" value="PBS_lyase_HEAT"/>
</dbReference>
<reference evidence="1" key="1">
    <citation type="submission" date="2021-05" db="EMBL/GenBank/DDBJ databases">
        <title>Complete genome sequence of the cellulolytic planctomycete Telmatocola sphagniphila SP2T and characterization of the first cellulase from planctomycetes.</title>
        <authorList>
            <person name="Rakitin A.L."/>
            <person name="Beletsky A.V."/>
            <person name="Naumoff D.G."/>
            <person name="Kulichevskaya I.S."/>
            <person name="Mardanov A.V."/>
            <person name="Ravin N.V."/>
            <person name="Dedysh S.N."/>
        </authorList>
    </citation>
    <scope>NUCLEOTIDE SEQUENCE</scope>
    <source>
        <strain evidence="1">SP2T</strain>
    </source>
</reference>
<dbReference type="SMART" id="SM00567">
    <property type="entry name" value="EZ_HEAT"/>
    <property type="match status" value="5"/>
</dbReference>
<evidence type="ECO:0000313" key="2">
    <source>
        <dbReference type="Proteomes" id="UP000676194"/>
    </source>
</evidence>
<sequence length="229" mass="24834">MNGENVIELTPQLKIRKVILAIITGALPDDLRPEALKLLIDTLRVADEEIRCLAVIALHEIGVGSPVALDAFVDLLNDFHPPVRRRAVRAIGDFGPDASHVVRELITMMNDDVHSVRVEAINSIGKLGSVAKAAIPAVVSLMSEEDTRIRTIATMALKKIGKVSVPHLVGLLADPEAISRERAARLLGRLGSTDEVVVQSLLQATLDSEENVREAAREALEYIQCPVII</sequence>
<keyword evidence="2" id="KW-1185">Reference proteome</keyword>
<dbReference type="InterPro" id="IPR016024">
    <property type="entry name" value="ARM-type_fold"/>
</dbReference>
<accession>A0A8E6EXW4</accession>
<dbReference type="KEGG" id="tsph:KIH39_23310"/>
<protein>
    <submittedName>
        <fullName evidence="1">HEAT repeat domain-containing protein</fullName>
    </submittedName>
</protein>
<dbReference type="Gene3D" id="1.25.10.10">
    <property type="entry name" value="Leucine-rich Repeat Variant"/>
    <property type="match status" value="2"/>
</dbReference>
<dbReference type="Pfam" id="PF13646">
    <property type="entry name" value="HEAT_2"/>
    <property type="match status" value="1"/>
</dbReference>
<dbReference type="AlphaFoldDB" id="A0A8E6EXW4"/>
<dbReference type="SUPFAM" id="SSF48371">
    <property type="entry name" value="ARM repeat"/>
    <property type="match status" value="1"/>
</dbReference>
<dbReference type="GO" id="GO:0016491">
    <property type="term" value="F:oxidoreductase activity"/>
    <property type="evidence" value="ECO:0007669"/>
    <property type="project" value="TreeGrafter"/>
</dbReference>
<dbReference type="PANTHER" id="PTHR12697:SF5">
    <property type="entry name" value="DEOXYHYPUSINE HYDROXYLASE"/>
    <property type="match status" value="1"/>
</dbReference>
<dbReference type="RefSeq" id="WP_213495920.1">
    <property type="nucleotide sequence ID" value="NZ_CP074694.1"/>
</dbReference>
<proteinExistence type="predicted"/>
<dbReference type="EMBL" id="CP074694">
    <property type="protein sequence ID" value="QVL31736.1"/>
    <property type="molecule type" value="Genomic_DNA"/>
</dbReference>
<organism evidence="1 2">
    <name type="scientific">Telmatocola sphagniphila</name>
    <dbReference type="NCBI Taxonomy" id="1123043"/>
    <lineage>
        <taxon>Bacteria</taxon>
        <taxon>Pseudomonadati</taxon>
        <taxon>Planctomycetota</taxon>
        <taxon>Planctomycetia</taxon>
        <taxon>Gemmatales</taxon>
        <taxon>Gemmataceae</taxon>
    </lineage>
</organism>
<dbReference type="InterPro" id="IPR011989">
    <property type="entry name" value="ARM-like"/>
</dbReference>